<reference evidence="1 2" key="1">
    <citation type="submission" date="2021-06" db="EMBL/GenBank/DDBJ databases">
        <title>Caerostris extrusa draft genome.</title>
        <authorList>
            <person name="Kono N."/>
            <person name="Arakawa K."/>
        </authorList>
    </citation>
    <scope>NUCLEOTIDE SEQUENCE [LARGE SCALE GENOMIC DNA]</scope>
</reference>
<protein>
    <submittedName>
        <fullName evidence="1">Uncharacterized protein</fullName>
    </submittedName>
</protein>
<dbReference type="Proteomes" id="UP001054945">
    <property type="component" value="Unassembled WGS sequence"/>
</dbReference>
<sequence length="82" mass="9243">MKNKSDYERSEPTVGSWTVFAYSMCFRVDSPRRGDVFALIKRGDVPILIPENALSGGRREPIVIQSPLGTNLLQELEFTDLL</sequence>
<organism evidence="1 2">
    <name type="scientific">Caerostris extrusa</name>
    <name type="common">Bark spider</name>
    <name type="synonym">Caerostris bankana</name>
    <dbReference type="NCBI Taxonomy" id="172846"/>
    <lineage>
        <taxon>Eukaryota</taxon>
        <taxon>Metazoa</taxon>
        <taxon>Ecdysozoa</taxon>
        <taxon>Arthropoda</taxon>
        <taxon>Chelicerata</taxon>
        <taxon>Arachnida</taxon>
        <taxon>Araneae</taxon>
        <taxon>Araneomorphae</taxon>
        <taxon>Entelegynae</taxon>
        <taxon>Araneoidea</taxon>
        <taxon>Araneidae</taxon>
        <taxon>Caerostris</taxon>
    </lineage>
</organism>
<dbReference type="AlphaFoldDB" id="A0AAV4UMD9"/>
<evidence type="ECO:0000313" key="2">
    <source>
        <dbReference type="Proteomes" id="UP001054945"/>
    </source>
</evidence>
<keyword evidence="2" id="KW-1185">Reference proteome</keyword>
<evidence type="ECO:0000313" key="1">
    <source>
        <dbReference type="EMBL" id="GIY58923.1"/>
    </source>
</evidence>
<comment type="caution">
    <text evidence="1">The sequence shown here is derived from an EMBL/GenBank/DDBJ whole genome shotgun (WGS) entry which is preliminary data.</text>
</comment>
<dbReference type="EMBL" id="BPLR01013125">
    <property type="protein sequence ID" value="GIY58923.1"/>
    <property type="molecule type" value="Genomic_DNA"/>
</dbReference>
<gene>
    <name evidence="1" type="ORF">CEXT_410361</name>
</gene>
<proteinExistence type="predicted"/>
<name>A0AAV4UMD9_CAEEX</name>
<accession>A0AAV4UMD9</accession>